<evidence type="ECO:0000313" key="1">
    <source>
        <dbReference type="EMBL" id="KAK3795539.1"/>
    </source>
</evidence>
<keyword evidence="2" id="KW-1185">Reference proteome</keyword>
<sequence length="238" mass="26390">MAASARCRSDRLPAYIEDVLLLSNRIILVADRSNSSVKLFTMQGDHLDSESLRGRPVRLAVIVSGPGNIWKVAVTFLMDQRIDILEVTPESVTKLTSVQTSCKSYAVTAVDTATLAVGYIDDERIDLIDVTGRVLCQLSQTLDPWYMTLTQDGCLLMSSNNGKVSKVTIQEGYVVFHRSVPQIKNPAGVATLQDGWFVVSDWKTTSLHLVTPDGHWDRQLWRHPRGSDCGDLLWSVSV</sequence>
<dbReference type="InterPro" id="IPR011042">
    <property type="entry name" value="6-blade_b-propeller_TolB-like"/>
</dbReference>
<dbReference type="Gene3D" id="2.120.10.30">
    <property type="entry name" value="TolB, C-terminal domain"/>
    <property type="match status" value="1"/>
</dbReference>
<dbReference type="AlphaFoldDB" id="A0AAE1E5W2"/>
<evidence type="ECO:0000313" key="2">
    <source>
        <dbReference type="Proteomes" id="UP001283361"/>
    </source>
</evidence>
<proteinExistence type="predicted"/>
<protein>
    <submittedName>
        <fullName evidence="1">Uncharacterized protein</fullName>
    </submittedName>
</protein>
<comment type="caution">
    <text evidence="1">The sequence shown here is derived from an EMBL/GenBank/DDBJ whole genome shotgun (WGS) entry which is preliminary data.</text>
</comment>
<reference evidence="1" key="1">
    <citation type="journal article" date="2023" name="G3 (Bethesda)">
        <title>A reference genome for the long-term kleptoplast-retaining sea slug Elysia crispata morphotype clarki.</title>
        <authorList>
            <person name="Eastman K.E."/>
            <person name="Pendleton A.L."/>
            <person name="Shaikh M.A."/>
            <person name="Suttiyut T."/>
            <person name="Ogas R."/>
            <person name="Tomko P."/>
            <person name="Gavelis G."/>
            <person name="Widhalm J.R."/>
            <person name="Wisecaver J.H."/>
        </authorList>
    </citation>
    <scope>NUCLEOTIDE SEQUENCE</scope>
    <source>
        <strain evidence="1">ECLA1</strain>
    </source>
</reference>
<dbReference type="EMBL" id="JAWDGP010001035">
    <property type="protein sequence ID" value="KAK3795539.1"/>
    <property type="molecule type" value="Genomic_DNA"/>
</dbReference>
<organism evidence="1 2">
    <name type="scientific">Elysia crispata</name>
    <name type="common">lettuce slug</name>
    <dbReference type="NCBI Taxonomy" id="231223"/>
    <lineage>
        <taxon>Eukaryota</taxon>
        <taxon>Metazoa</taxon>
        <taxon>Spiralia</taxon>
        <taxon>Lophotrochozoa</taxon>
        <taxon>Mollusca</taxon>
        <taxon>Gastropoda</taxon>
        <taxon>Heterobranchia</taxon>
        <taxon>Euthyneura</taxon>
        <taxon>Panpulmonata</taxon>
        <taxon>Sacoglossa</taxon>
        <taxon>Placobranchoidea</taxon>
        <taxon>Plakobranchidae</taxon>
        <taxon>Elysia</taxon>
    </lineage>
</organism>
<name>A0AAE1E5W2_9GAST</name>
<accession>A0AAE1E5W2</accession>
<dbReference type="Proteomes" id="UP001283361">
    <property type="component" value="Unassembled WGS sequence"/>
</dbReference>
<dbReference type="SUPFAM" id="SSF63829">
    <property type="entry name" value="Calcium-dependent phosphotriesterase"/>
    <property type="match status" value="1"/>
</dbReference>
<gene>
    <name evidence="1" type="ORF">RRG08_016314</name>
</gene>